<dbReference type="InterPro" id="IPR006156">
    <property type="entry name" value="Dihydroneopterin_aldolase"/>
</dbReference>
<keyword evidence="5 6" id="KW-0456">Lyase</keyword>
<evidence type="ECO:0000256" key="3">
    <source>
        <dbReference type="ARBA" id="ARBA00005708"/>
    </source>
</evidence>
<dbReference type="OrthoDB" id="9808041at2"/>
<proteinExistence type="inferred from homology"/>
<evidence type="ECO:0000259" key="7">
    <source>
        <dbReference type="SMART" id="SM00905"/>
    </source>
</evidence>
<keyword evidence="9" id="KW-1185">Reference proteome</keyword>
<dbReference type="AlphaFoldDB" id="A0A4D7B7V5"/>
<dbReference type="UniPathway" id="UPA00077">
    <property type="reaction ID" value="UER00154"/>
</dbReference>
<dbReference type="FunFam" id="3.30.1130.10:FF:000003">
    <property type="entry name" value="7,8-dihydroneopterin aldolase"/>
    <property type="match status" value="1"/>
</dbReference>
<evidence type="ECO:0000256" key="2">
    <source>
        <dbReference type="ARBA" id="ARBA00005013"/>
    </source>
</evidence>
<name>A0A4D7B7V5_9HYPH</name>
<dbReference type="EMBL" id="CP039690">
    <property type="protein sequence ID" value="QCI66490.1"/>
    <property type="molecule type" value="Genomic_DNA"/>
</dbReference>
<dbReference type="PANTHER" id="PTHR42844">
    <property type="entry name" value="DIHYDRONEOPTERIN ALDOLASE 1-RELATED"/>
    <property type="match status" value="1"/>
</dbReference>
<evidence type="ECO:0000313" key="9">
    <source>
        <dbReference type="Proteomes" id="UP000298781"/>
    </source>
</evidence>
<gene>
    <name evidence="8" type="primary">folB</name>
    <name evidence="8" type="ORF">E8M01_21015</name>
</gene>
<dbReference type="GO" id="GO:0046656">
    <property type="term" value="P:folic acid biosynthetic process"/>
    <property type="evidence" value="ECO:0007669"/>
    <property type="project" value="UniProtKB-UniRule"/>
</dbReference>
<dbReference type="GO" id="GO:0005737">
    <property type="term" value="C:cytoplasm"/>
    <property type="evidence" value="ECO:0007669"/>
    <property type="project" value="TreeGrafter"/>
</dbReference>
<dbReference type="KEGG" id="pstg:E8M01_21015"/>
<evidence type="ECO:0000256" key="5">
    <source>
        <dbReference type="ARBA" id="ARBA00023239"/>
    </source>
</evidence>
<comment type="pathway">
    <text evidence="2 6">Cofactor biosynthesis; tetrahydrofolate biosynthesis; 2-amino-4-hydroxy-6-hydroxymethyl-7,8-dihydropteridine diphosphate from 7,8-dihydroneopterin triphosphate: step 3/4.</text>
</comment>
<comment type="function">
    <text evidence="6">Catalyzes the conversion of 7,8-dihydroneopterin to 6-hydroxymethyl-7,8-dihydropterin.</text>
</comment>
<dbReference type="GO" id="GO:0004150">
    <property type="term" value="F:dihydroneopterin aldolase activity"/>
    <property type="evidence" value="ECO:0007669"/>
    <property type="project" value="UniProtKB-UniRule"/>
</dbReference>
<organism evidence="8 9">
    <name type="scientific">Phreatobacter stygius</name>
    <dbReference type="NCBI Taxonomy" id="1940610"/>
    <lineage>
        <taxon>Bacteria</taxon>
        <taxon>Pseudomonadati</taxon>
        <taxon>Pseudomonadota</taxon>
        <taxon>Alphaproteobacteria</taxon>
        <taxon>Hyphomicrobiales</taxon>
        <taxon>Phreatobacteraceae</taxon>
        <taxon>Phreatobacter</taxon>
    </lineage>
</organism>
<keyword evidence="4 6" id="KW-0289">Folate biosynthesis</keyword>
<dbReference type="GO" id="GO:0046654">
    <property type="term" value="P:tetrahydrofolate biosynthetic process"/>
    <property type="evidence" value="ECO:0007669"/>
    <property type="project" value="UniProtKB-UniRule"/>
</dbReference>
<dbReference type="Proteomes" id="UP000298781">
    <property type="component" value="Chromosome"/>
</dbReference>
<evidence type="ECO:0000256" key="1">
    <source>
        <dbReference type="ARBA" id="ARBA00001353"/>
    </source>
</evidence>
<reference evidence="8 9" key="1">
    <citation type="submission" date="2019-04" db="EMBL/GenBank/DDBJ databases">
        <title>Phreatobacter aquaticus sp. nov.</title>
        <authorList>
            <person name="Choi A."/>
        </authorList>
    </citation>
    <scope>NUCLEOTIDE SEQUENCE [LARGE SCALE GENOMIC DNA]</scope>
    <source>
        <strain evidence="8 9">KCTC 52518</strain>
    </source>
</reference>
<dbReference type="EC" id="4.1.2.25" evidence="6"/>
<dbReference type="CDD" id="cd00534">
    <property type="entry name" value="DHNA_DHNTPE"/>
    <property type="match status" value="1"/>
</dbReference>
<dbReference type="InterPro" id="IPR043133">
    <property type="entry name" value="GTP-CH-I_C/QueF"/>
</dbReference>
<evidence type="ECO:0000256" key="4">
    <source>
        <dbReference type="ARBA" id="ARBA00022909"/>
    </source>
</evidence>
<dbReference type="PANTHER" id="PTHR42844:SF1">
    <property type="entry name" value="DIHYDRONEOPTERIN ALDOLASE 1-RELATED"/>
    <property type="match status" value="1"/>
</dbReference>
<dbReference type="SUPFAM" id="SSF55620">
    <property type="entry name" value="Tetrahydrobiopterin biosynthesis enzymes-like"/>
    <property type="match status" value="1"/>
</dbReference>
<dbReference type="RefSeq" id="WP_136961933.1">
    <property type="nucleotide sequence ID" value="NZ_CP039690.1"/>
</dbReference>
<comment type="catalytic activity">
    <reaction evidence="1 6">
        <text>7,8-dihydroneopterin = 6-hydroxymethyl-7,8-dihydropterin + glycolaldehyde</text>
        <dbReference type="Rhea" id="RHEA:10540"/>
        <dbReference type="ChEBI" id="CHEBI:17001"/>
        <dbReference type="ChEBI" id="CHEBI:17071"/>
        <dbReference type="ChEBI" id="CHEBI:44841"/>
        <dbReference type="EC" id="4.1.2.25"/>
    </reaction>
</comment>
<comment type="similarity">
    <text evidence="3 6">Belongs to the DHNA family.</text>
</comment>
<evidence type="ECO:0000313" key="8">
    <source>
        <dbReference type="EMBL" id="QCI66490.1"/>
    </source>
</evidence>
<dbReference type="Pfam" id="PF02152">
    <property type="entry name" value="FolB"/>
    <property type="match status" value="1"/>
</dbReference>
<dbReference type="Gene3D" id="3.30.1130.10">
    <property type="match status" value="1"/>
</dbReference>
<feature type="domain" description="Dihydroneopterin aldolase/epimerase" evidence="7">
    <location>
        <begin position="5"/>
        <end position="118"/>
    </location>
</feature>
<accession>A0A4D7B7V5</accession>
<sequence>MTDQIFIKGLVIHAHHGVMEHEGKVGQRFVIDLDLTCDLSEAARSDHLADTVSYAAIAAETERAFTTRNFKLLEAAAGAVADAVLDHFPKIRTVRVTVHKPHAPIAAIFDDVGVVLTRGRHD</sequence>
<dbReference type="NCBIfam" id="TIGR00526">
    <property type="entry name" value="folB_dom"/>
    <property type="match status" value="1"/>
</dbReference>
<evidence type="ECO:0000256" key="6">
    <source>
        <dbReference type="RuleBase" id="RU362079"/>
    </source>
</evidence>
<dbReference type="NCBIfam" id="TIGR00525">
    <property type="entry name" value="folB"/>
    <property type="match status" value="1"/>
</dbReference>
<dbReference type="InterPro" id="IPR006157">
    <property type="entry name" value="FolB_dom"/>
</dbReference>
<protein>
    <recommendedName>
        <fullName evidence="6">7,8-dihydroneopterin aldolase</fullName>
        <ecNumber evidence="6">4.1.2.25</ecNumber>
    </recommendedName>
</protein>
<dbReference type="SMART" id="SM00905">
    <property type="entry name" value="FolB"/>
    <property type="match status" value="1"/>
</dbReference>